<feature type="domain" description="HTH lacI-type" evidence="4">
    <location>
        <begin position="9"/>
        <end position="64"/>
    </location>
</feature>
<comment type="caution">
    <text evidence="5">The sequence shown here is derived from an EMBL/GenBank/DDBJ whole genome shotgun (WGS) entry which is preliminary data.</text>
</comment>
<dbReference type="GO" id="GO:0000976">
    <property type="term" value="F:transcription cis-regulatory region binding"/>
    <property type="evidence" value="ECO:0007669"/>
    <property type="project" value="TreeGrafter"/>
</dbReference>
<evidence type="ECO:0000256" key="2">
    <source>
        <dbReference type="ARBA" id="ARBA00023125"/>
    </source>
</evidence>
<dbReference type="SUPFAM" id="SSF47413">
    <property type="entry name" value="lambda repressor-like DNA-binding domains"/>
    <property type="match status" value="1"/>
</dbReference>
<dbReference type="PROSITE" id="PS50932">
    <property type="entry name" value="HTH_LACI_2"/>
    <property type="match status" value="1"/>
</dbReference>
<proteinExistence type="predicted"/>
<dbReference type="InterPro" id="IPR046335">
    <property type="entry name" value="LacI/GalR-like_sensor"/>
</dbReference>
<dbReference type="RefSeq" id="WP_043585090.1">
    <property type="nucleotide sequence ID" value="NZ_QWEC01000100.1"/>
</dbReference>
<dbReference type="SUPFAM" id="SSF53822">
    <property type="entry name" value="Periplasmic binding protein-like I"/>
    <property type="match status" value="1"/>
</dbReference>
<dbReference type="GO" id="GO:0003700">
    <property type="term" value="F:DNA-binding transcription factor activity"/>
    <property type="evidence" value="ECO:0007669"/>
    <property type="project" value="TreeGrafter"/>
</dbReference>
<dbReference type="AlphaFoldDB" id="A0A399NTB3"/>
<dbReference type="EMBL" id="QWEC01000100">
    <property type="protein sequence ID" value="RII97224.1"/>
    <property type="molecule type" value="Genomic_DNA"/>
</dbReference>
<dbReference type="PANTHER" id="PTHR30146">
    <property type="entry name" value="LACI-RELATED TRANSCRIPTIONAL REPRESSOR"/>
    <property type="match status" value="1"/>
</dbReference>
<dbReference type="Gene3D" id="1.10.260.40">
    <property type="entry name" value="lambda repressor-like DNA-binding domains"/>
    <property type="match status" value="1"/>
</dbReference>
<organism evidence="5 6">
    <name type="scientific">Clavibacter michiganensis</name>
    <dbReference type="NCBI Taxonomy" id="28447"/>
    <lineage>
        <taxon>Bacteria</taxon>
        <taxon>Bacillati</taxon>
        <taxon>Actinomycetota</taxon>
        <taxon>Actinomycetes</taxon>
        <taxon>Micrococcales</taxon>
        <taxon>Microbacteriaceae</taxon>
        <taxon>Clavibacter</taxon>
    </lineage>
</organism>
<dbReference type="Pfam" id="PF00356">
    <property type="entry name" value="LacI"/>
    <property type="match status" value="1"/>
</dbReference>
<dbReference type="Pfam" id="PF13377">
    <property type="entry name" value="Peripla_BP_3"/>
    <property type="match status" value="1"/>
</dbReference>
<evidence type="ECO:0000256" key="1">
    <source>
        <dbReference type="ARBA" id="ARBA00023015"/>
    </source>
</evidence>
<reference evidence="5 6" key="1">
    <citation type="submission" date="2018-08" db="EMBL/GenBank/DDBJ databases">
        <title>Genome Sequence of Clavibacter michiganensis Subspecies type strains, and the Atypical Peach-Colored Strains Isolated from Tomato.</title>
        <authorList>
            <person name="Osdaghi E."/>
            <person name="Portier P."/>
            <person name="Briand M."/>
            <person name="Jacques M.-A."/>
        </authorList>
    </citation>
    <scope>NUCLEOTIDE SEQUENCE [LARGE SCALE GENOMIC DNA]</scope>
    <source>
        <strain evidence="5 6">CFBP 7493</strain>
    </source>
</reference>
<dbReference type="PANTHER" id="PTHR30146:SF138">
    <property type="entry name" value="TRANSCRIPTIONAL REGULATORY PROTEIN"/>
    <property type="match status" value="1"/>
</dbReference>
<dbReference type="Proteomes" id="UP000266298">
    <property type="component" value="Unassembled WGS sequence"/>
</dbReference>
<evidence type="ECO:0000313" key="6">
    <source>
        <dbReference type="Proteomes" id="UP000266298"/>
    </source>
</evidence>
<sequence>MVAQGRRRVTLSDVAERAGLSVMTASYAFNDPGRVSDRSRERVMRAAAELGYQGANPWARSLRTGRSHSLGVVFGEHLAYAFRDPQAAEFLSGVSGVCTENDLGLTLIPTTGGPGDRDRVAAAAVDGYVFWTTSDDDPSLAAAVGTGRPCAIQGGPDVDGMTRIGPDDRRAAGELGALGLVGSRSPLIVSFPLDRSRTAWQGDGLPLEQATMPVTRERLRGFGDALTVAGFDPSAVPVVALARNGREEARRAVSAFLADGRPADSFLCMSDETAIGALEAAAEAGLRVPDDLSVVGWDDGPRAAELGLTSLHQSMLDQGRACGQIAAGLTPTDAGSGAGWHVVARGTTRSR</sequence>
<keyword evidence="3" id="KW-0804">Transcription</keyword>
<evidence type="ECO:0000256" key="3">
    <source>
        <dbReference type="ARBA" id="ARBA00023163"/>
    </source>
</evidence>
<accession>A0A399NTB3</accession>
<name>A0A399NTB3_9MICO</name>
<dbReference type="InterPro" id="IPR010982">
    <property type="entry name" value="Lambda_DNA-bd_dom_sf"/>
</dbReference>
<evidence type="ECO:0000313" key="5">
    <source>
        <dbReference type="EMBL" id="RII97224.1"/>
    </source>
</evidence>
<dbReference type="SMART" id="SM00354">
    <property type="entry name" value="HTH_LACI"/>
    <property type="match status" value="1"/>
</dbReference>
<keyword evidence="2 5" id="KW-0238">DNA-binding</keyword>
<dbReference type="CDD" id="cd01392">
    <property type="entry name" value="HTH_LacI"/>
    <property type="match status" value="1"/>
</dbReference>
<dbReference type="Gene3D" id="3.40.50.2300">
    <property type="match status" value="2"/>
</dbReference>
<gene>
    <name evidence="5" type="ORF">DZF96_08245</name>
</gene>
<protein>
    <submittedName>
        <fullName evidence="5">LacI family DNA-binding transcriptional regulator</fullName>
    </submittedName>
</protein>
<dbReference type="CDD" id="cd06279">
    <property type="entry name" value="PBP1_LacI-like"/>
    <property type="match status" value="1"/>
</dbReference>
<dbReference type="InterPro" id="IPR000843">
    <property type="entry name" value="HTH_LacI"/>
</dbReference>
<evidence type="ECO:0000259" key="4">
    <source>
        <dbReference type="PROSITE" id="PS50932"/>
    </source>
</evidence>
<keyword evidence="1" id="KW-0805">Transcription regulation</keyword>
<dbReference type="InterPro" id="IPR028082">
    <property type="entry name" value="Peripla_BP_I"/>
</dbReference>